<dbReference type="Gene3D" id="1.25.50.10">
    <property type="entry name" value="Peptidase M1, alanyl aminopeptidase, C-terminal domain"/>
    <property type="match status" value="1"/>
</dbReference>
<evidence type="ECO:0000256" key="4">
    <source>
        <dbReference type="ARBA" id="ARBA00012564"/>
    </source>
</evidence>
<gene>
    <name evidence="17" type="ORF">SAMN04488042_102207</name>
</gene>
<dbReference type="Pfam" id="PF17900">
    <property type="entry name" value="Peptidase_M1_N"/>
    <property type="match status" value="1"/>
</dbReference>
<dbReference type="InterPro" id="IPR042097">
    <property type="entry name" value="Aminopeptidase_N-like_N_sf"/>
</dbReference>
<dbReference type="EMBL" id="FOTQ01000002">
    <property type="protein sequence ID" value="SFL93791.1"/>
    <property type="molecule type" value="Genomic_DNA"/>
</dbReference>
<evidence type="ECO:0000313" key="18">
    <source>
        <dbReference type="Proteomes" id="UP000199144"/>
    </source>
</evidence>
<dbReference type="InterPro" id="IPR024601">
    <property type="entry name" value="Peptidase_M1_pepN_C"/>
</dbReference>
<dbReference type="NCBIfam" id="TIGR02414">
    <property type="entry name" value="pepN_proteo"/>
    <property type="match status" value="1"/>
</dbReference>
<dbReference type="STRING" id="254406.SAMN04488042_102207"/>
<keyword evidence="6 17" id="KW-0031">Aminopeptidase</keyword>
<dbReference type="RefSeq" id="WP_093093045.1">
    <property type="nucleotide sequence ID" value="NZ_FOTQ01000002.1"/>
</dbReference>
<comment type="similarity">
    <text evidence="3">Belongs to the peptidase M1 family.</text>
</comment>
<dbReference type="CDD" id="cd09600">
    <property type="entry name" value="M1_APN"/>
    <property type="match status" value="1"/>
</dbReference>
<protein>
    <recommendedName>
        <fullName evidence="5 12">Aminopeptidase N</fullName>
        <ecNumber evidence="4 12">3.4.11.2</ecNumber>
    </recommendedName>
</protein>
<evidence type="ECO:0000256" key="5">
    <source>
        <dbReference type="ARBA" id="ARBA00015611"/>
    </source>
</evidence>
<proteinExistence type="inferred from homology"/>
<dbReference type="InterPro" id="IPR027268">
    <property type="entry name" value="Peptidase_M4/M1_CTD_sf"/>
</dbReference>
<dbReference type="SUPFAM" id="SSF63737">
    <property type="entry name" value="Leukotriene A4 hydrolase N-terminal domain"/>
    <property type="match status" value="1"/>
</dbReference>
<dbReference type="Pfam" id="PF11940">
    <property type="entry name" value="DUF3458"/>
    <property type="match status" value="1"/>
</dbReference>
<name>A0A1I4LSB5_9RHOB</name>
<dbReference type="Proteomes" id="UP000199144">
    <property type="component" value="Unassembled WGS sequence"/>
</dbReference>
<evidence type="ECO:0000259" key="16">
    <source>
        <dbReference type="Pfam" id="PF17900"/>
    </source>
</evidence>
<evidence type="ECO:0000256" key="8">
    <source>
        <dbReference type="ARBA" id="ARBA00022723"/>
    </source>
</evidence>
<organism evidence="17 18">
    <name type="scientific">Shimia aestuarii</name>
    <dbReference type="NCBI Taxonomy" id="254406"/>
    <lineage>
        <taxon>Bacteria</taxon>
        <taxon>Pseudomonadati</taxon>
        <taxon>Pseudomonadota</taxon>
        <taxon>Alphaproteobacteria</taxon>
        <taxon>Rhodobacterales</taxon>
        <taxon>Roseobacteraceae</taxon>
    </lineage>
</organism>
<feature type="domain" description="Peptidase M1 alanyl aminopeptidase C-terminal" evidence="15">
    <location>
        <begin position="544"/>
        <end position="858"/>
    </location>
</feature>
<accession>A0A1I4LSB5</accession>
<dbReference type="GO" id="GO:0008237">
    <property type="term" value="F:metallopeptidase activity"/>
    <property type="evidence" value="ECO:0007669"/>
    <property type="project" value="UniProtKB-UniRule"/>
</dbReference>
<evidence type="ECO:0000259" key="13">
    <source>
        <dbReference type="Pfam" id="PF01433"/>
    </source>
</evidence>
<evidence type="ECO:0000313" key="17">
    <source>
        <dbReference type="EMBL" id="SFL93791.1"/>
    </source>
</evidence>
<dbReference type="InterPro" id="IPR012779">
    <property type="entry name" value="Peptidase_M1_pepN"/>
</dbReference>
<keyword evidence="9" id="KW-0378">Hydrolase</keyword>
<reference evidence="17 18" key="1">
    <citation type="submission" date="2016-10" db="EMBL/GenBank/DDBJ databases">
        <authorList>
            <person name="de Groot N.N."/>
        </authorList>
    </citation>
    <scope>NUCLEOTIDE SEQUENCE [LARGE SCALE GENOMIC DNA]</scope>
    <source>
        <strain evidence="17 18">DSM 15283</strain>
    </source>
</reference>
<dbReference type="EC" id="3.4.11.2" evidence="4 12"/>
<dbReference type="InterPro" id="IPR035414">
    <property type="entry name" value="Peptidase_M1_pepN_Ig-like"/>
</dbReference>
<comment type="cofactor">
    <cofactor evidence="2">
        <name>Zn(2+)</name>
        <dbReference type="ChEBI" id="CHEBI:29105"/>
    </cofactor>
</comment>
<comment type="catalytic activity">
    <reaction evidence="1">
        <text>Release of an N-terminal amino acid, Xaa-|-Yaa- from a peptide, amide or arylamide. Xaa is preferably Ala, but may be most amino acids including Pro (slow action). When a terminal hydrophobic residue is followed by a prolyl residue, the two may be released as an intact Xaa-Pro dipeptide.</text>
        <dbReference type="EC" id="3.4.11.2"/>
    </reaction>
</comment>
<feature type="domain" description="Peptidase M1 alanyl aminopeptidase Ig-like fold" evidence="14">
    <location>
        <begin position="448"/>
        <end position="539"/>
    </location>
</feature>
<evidence type="ECO:0000256" key="12">
    <source>
        <dbReference type="NCBIfam" id="TIGR02414"/>
    </source>
</evidence>
<evidence type="ECO:0000256" key="2">
    <source>
        <dbReference type="ARBA" id="ARBA00001947"/>
    </source>
</evidence>
<dbReference type="InterPro" id="IPR045357">
    <property type="entry name" value="Aminopeptidase_N-like_N"/>
</dbReference>
<dbReference type="Gene3D" id="3.30.2010.30">
    <property type="match status" value="1"/>
</dbReference>
<dbReference type="Gene3D" id="2.60.40.1730">
    <property type="entry name" value="tricorn interacting facor f3 domain"/>
    <property type="match status" value="1"/>
</dbReference>
<evidence type="ECO:0000256" key="9">
    <source>
        <dbReference type="ARBA" id="ARBA00022801"/>
    </source>
</evidence>
<dbReference type="GO" id="GO:0006508">
    <property type="term" value="P:proteolysis"/>
    <property type="evidence" value="ECO:0007669"/>
    <property type="project" value="UniProtKB-UniRule"/>
</dbReference>
<evidence type="ECO:0000256" key="11">
    <source>
        <dbReference type="ARBA" id="ARBA00023049"/>
    </source>
</evidence>
<dbReference type="PRINTS" id="PR00756">
    <property type="entry name" value="ALADIPTASE"/>
</dbReference>
<evidence type="ECO:0000256" key="3">
    <source>
        <dbReference type="ARBA" id="ARBA00010136"/>
    </source>
</evidence>
<dbReference type="PANTHER" id="PTHR46322">
    <property type="entry name" value="PUROMYCIN-SENSITIVE AMINOPEPTIDASE"/>
    <property type="match status" value="1"/>
</dbReference>
<dbReference type="Pfam" id="PF01433">
    <property type="entry name" value="Peptidase_M1"/>
    <property type="match status" value="1"/>
</dbReference>
<keyword evidence="7" id="KW-0645">Protease</keyword>
<evidence type="ECO:0000259" key="15">
    <source>
        <dbReference type="Pfam" id="PF17432"/>
    </source>
</evidence>
<evidence type="ECO:0000259" key="14">
    <source>
        <dbReference type="Pfam" id="PF11940"/>
    </source>
</evidence>
<dbReference type="InterPro" id="IPR037144">
    <property type="entry name" value="Peptidase_M1_pepN_C_sf"/>
</dbReference>
<dbReference type="FunFam" id="3.30.2010.30:FF:000002">
    <property type="entry name" value="Putative aminopeptidase N"/>
    <property type="match status" value="1"/>
</dbReference>
<dbReference type="Gene3D" id="1.10.390.10">
    <property type="entry name" value="Neutral Protease Domain 2"/>
    <property type="match status" value="1"/>
</dbReference>
<evidence type="ECO:0000256" key="1">
    <source>
        <dbReference type="ARBA" id="ARBA00000098"/>
    </source>
</evidence>
<keyword evidence="18" id="KW-1185">Reference proteome</keyword>
<dbReference type="GO" id="GO:0008270">
    <property type="term" value="F:zinc ion binding"/>
    <property type="evidence" value="ECO:0007669"/>
    <property type="project" value="InterPro"/>
</dbReference>
<dbReference type="SUPFAM" id="SSF55486">
    <property type="entry name" value="Metalloproteases ('zincins'), catalytic domain"/>
    <property type="match status" value="1"/>
</dbReference>
<dbReference type="InterPro" id="IPR014782">
    <property type="entry name" value="Peptidase_M1_dom"/>
</dbReference>
<dbReference type="Gene3D" id="2.60.40.1840">
    <property type="match status" value="1"/>
</dbReference>
<keyword evidence="10" id="KW-0862">Zinc</keyword>
<dbReference type="InterPro" id="IPR001930">
    <property type="entry name" value="Peptidase_M1"/>
</dbReference>
<evidence type="ECO:0000256" key="6">
    <source>
        <dbReference type="ARBA" id="ARBA00022438"/>
    </source>
</evidence>
<dbReference type="PANTHER" id="PTHR46322:SF1">
    <property type="entry name" value="PUROMYCIN-SENSITIVE AMINOPEPTIDASE"/>
    <property type="match status" value="1"/>
</dbReference>
<dbReference type="Pfam" id="PF17432">
    <property type="entry name" value="DUF3458_C"/>
    <property type="match status" value="1"/>
</dbReference>
<dbReference type="OrthoDB" id="100605at2"/>
<dbReference type="GO" id="GO:0016285">
    <property type="term" value="F:alanyl aminopeptidase activity"/>
    <property type="evidence" value="ECO:0007669"/>
    <property type="project" value="UniProtKB-EC"/>
</dbReference>
<sequence length="861" mass="96768">MPDASPQTIYLKDYKPFGWIIDDVHLTFRLHPTATRVISRIRFRPDHDVHDRPFFLHGEDLKTISIRVDGHEPTIYEQSGGITVDVPDAPFNWEAEVEINPSANTALEGLYMSNGMYCTQCEAEGFRKITWYPDRPDVMAKFTVRIESDAEHTPVMLSNGNGLYYEQDSTKTPAPNVTIYQDPWPKPAYLFALVAGDLVAHEDSFTTVSGKEVHLAIWVRPGDEHKCAFGMEALKKSMKWDEDVYGREYDLDEFNIVAVDDFNMGAMENKGLNIFNSSCVLASPETSTDANFERIEAIIAHEYFHNWTGNRITCRDWFQLCLKEGLTVFRDQQFTDDMRSAPVARISNVLALRARQFPEDQGPLSHPVRPESFQEINNFYTATVYEKGSEVIGMLKTLVGDEAYAKALNLYFDRHDGDAATIEDWLKVFEDATGRDLSQFKRWYSQSGTPRVTVREEYAQDTLTLHISQRTAPTPGQETKEPQIIPIAVGLLNPNGDEVQETTVLELRDSEQSFSFPGHASRPVPSILRGFSAPVLLDQEIDADRRAFLLAHDTDPFNRWESGRMLARESLLSSVKEGSAPNAAYLDGLKLVLRDDTLDPAYRALMLGQPSQSELAGLLHDAGHVPAPEAIHAASEALRQAKADHLSDILPGLYADHQVEEPFSAEAGPAGQRALANAALDLLTRLDGGATAAMQYTRADNMTQQLAALGALLDADQGQEALTAFYDQWRDDRLVIDKWFSLQVLHAKPGDAADVARRLTNHMDFDWKNPNRFRALLGALQMHHAGFHHESGAAYELLADWLIRLDPVNPQTTARMSTAFQTWKRYDTKRQALIGAQLDRISKQPELSRDTTEMITRIRGV</sequence>
<feature type="domain" description="Peptidase M1 membrane alanine aminopeptidase" evidence="13">
    <location>
        <begin position="229"/>
        <end position="443"/>
    </location>
</feature>
<keyword evidence="11" id="KW-0482">Metalloprotease</keyword>
<evidence type="ECO:0000256" key="7">
    <source>
        <dbReference type="ARBA" id="ARBA00022670"/>
    </source>
</evidence>
<keyword evidence="8" id="KW-0479">Metal-binding</keyword>
<feature type="domain" description="Aminopeptidase N-like N-terminal" evidence="16">
    <location>
        <begin position="75"/>
        <end position="190"/>
    </location>
</feature>
<dbReference type="AlphaFoldDB" id="A0A1I4LSB5"/>
<evidence type="ECO:0000256" key="10">
    <source>
        <dbReference type="ARBA" id="ARBA00022833"/>
    </source>
</evidence>
<dbReference type="InterPro" id="IPR038438">
    <property type="entry name" value="PepN_Ig-like_sf"/>
</dbReference>